<sequence>MQSAERARIARLLEAGAGALVVTGPRGSGKSTLLAAAVESARSSARHRVVMLHGSVPGPMRQLLVAMRHDLAGPSHPASVVEAVAAVGKTKPVLIVADDAHRFDPEALAILARLAVLPSVTVLAAVTPPVARPEKVEWDGLPVLAMAPLGDEEAAGLLAARDPALTARARAGILRRARGNPAALAELAGLAQPTLSTAFGAQIAGLPPSTRTLLLYAAAAAFPAEPALLCAAAEVPVTAWEPAEEAGLVTAAVFTHPLAAEAAYRAAPVHRRLRAHRRLAELLHAYPERRALQVAAAEPGPSEAIARALEEGAAVFRARGELYEATEAIQQAAERSDRPEDAARRLVRAIADARDLRDAAWVAELHDRVWQVTDDPDVLAEAARPAATAMLWAGRQHEAYGIIAAAHRAGPPRRRKAALHLAMIATGVAELTADEEHRLGLVSLLESAGEVPDAAVVAYVQEVIDPAAHPGRKVVDPVPGVPPVGTPLTPDDWNHLTALGTVAWFEDRSGPAARLLLRGMRDGPGTPAPAFATLPALVGSLIDTGSWGEADEYARADRAAGRLTMELSLASLRAQLCALRGDGDGARRLARETWQRMDVQGHRAGHMRLLRAVGLAAAADGDHENSYRYFRSMFDPDGRPSHPYHSPRSVAELVVAAVRCGRHEDALTVVEEVRRSAGAEPSDRMRILLHFSDALLRDDEALFRAAVGDPAASEWPYEHAVTHLHYGVWLRRHRSPREARALLSYAQGVFEGLGATGLAELASRETAVGAQTTGKVELTTQERQVAELAAQGLSNRVIADRLFISARTVSTHLSRVYRKVGVRSRRQLHLRLAPARP</sequence>
<protein>
    <submittedName>
        <fullName evidence="5">AAA domain-containing protein</fullName>
    </submittedName>
</protein>
<feature type="domain" description="HTH luxR-type" evidence="4">
    <location>
        <begin position="771"/>
        <end position="836"/>
    </location>
</feature>
<evidence type="ECO:0000256" key="1">
    <source>
        <dbReference type="ARBA" id="ARBA00023015"/>
    </source>
</evidence>
<evidence type="ECO:0000256" key="3">
    <source>
        <dbReference type="ARBA" id="ARBA00023163"/>
    </source>
</evidence>
<dbReference type="RefSeq" id="WP_179855500.1">
    <property type="nucleotide sequence ID" value="NZ_OBDY01000024.1"/>
</dbReference>
<evidence type="ECO:0000256" key="2">
    <source>
        <dbReference type="ARBA" id="ARBA00023125"/>
    </source>
</evidence>
<keyword evidence="6" id="KW-1185">Reference proteome</keyword>
<dbReference type="CDD" id="cd06170">
    <property type="entry name" value="LuxR_C_like"/>
    <property type="match status" value="1"/>
</dbReference>
<dbReference type="GO" id="GO:0016887">
    <property type="term" value="F:ATP hydrolysis activity"/>
    <property type="evidence" value="ECO:0007669"/>
    <property type="project" value="InterPro"/>
</dbReference>
<dbReference type="InterPro" id="IPR016032">
    <property type="entry name" value="Sig_transdc_resp-reg_C-effctor"/>
</dbReference>
<dbReference type="Proteomes" id="UP000219612">
    <property type="component" value="Unassembled WGS sequence"/>
</dbReference>
<dbReference type="AlphaFoldDB" id="A0A285JRM4"/>
<name>A0A285JRM4_9ACTN</name>
<dbReference type="PROSITE" id="PS00622">
    <property type="entry name" value="HTH_LUXR_1"/>
    <property type="match status" value="1"/>
</dbReference>
<proteinExistence type="predicted"/>
<dbReference type="Gene3D" id="3.40.50.300">
    <property type="entry name" value="P-loop containing nucleotide triphosphate hydrolases"/>
    <property type="match status" value="1"/>
</dbReference>
<dbReference type="PANTHER" id="PTHR44688:SF16">
    <property type="entry name" value="DNA-BINDING TRANSCRIPTIONAL ACTIVATOR DEVR_DOSR"/>
    <property type="match status" value="1"/>
</dbReference>
<dbReference type="Pfam" id="PF00196">
    <property type="entry name" value="GerE"/>
    <property type="match status" value="1"/>
</dbReference>
<dbReference type="Pfam" id="PF13401">
    <property type="entry name" value="AAA_22"/>
    <property type="match status" value="1"/>
</dbReference>
<dbReference type="SUPFAM" id="SSF46894">
    <property type="entry name" value="C-terminal effector domain of the bipartite response regulators"/>
    <property type="match status" value="1"/>
</dbReference>
<dbReference type="PROSITE" id="PS50043">
    <property type="entry name" value="HTH_LUXR_2"/>
    <property type="match status" value="1"/>
</dbReference>
<reference evidence="5 6" key="1">
    <citation type="submission" date="2017-09" db="EMBL/GenBank/DDBJ databases">
        <authorList>
            <person name="Ehlers B."/>
            <person name="Leendertz F.H."/>
        </authorList>
    </citation>
    <scope>NUCLEOTIDE SEQUENCE [LARGE SCALE GENOMIC DNA]</scope>
    <source>
        <strain evidence="5 6">CGMCC 4.6857</strain>
    </source>
</reference>
<evidence type="ECO:0000259" key="4">
    <source>
        <dbReference type="PROSITE" id="PS50043"/>
    </source>
</evidence>
<accession>A0A285JRM4</accession>
<dbReference type="PANTHER" id="PTHR44688">
    <property type="entry name" value="DNA-BINDING TRANSCRIPTIONAL ACTIVATOR DEVR_DOSR"/>
    <property type="match status" value="1"/>
</dbReference>
<keyword evidence="2" id="KW-0238">DNA-binding</keyword>
<dbReference type="EMBL" id="OBDY01000024">
    <property type="protein sequence ID" value="SNY62970.1"/>
    <property type="molecule type" value="Genomic_DNA"/>
</dbReference>
<dbReference type="InterPro" id="IPR027417">
    <property type="entry name" value="P-loop_NTPase"/>
</dbReference>
<keyword evidence="3" id="KW-0804">Transcription</keyword>
<dbReference type="PRINTS" id="PR00038">
    <property type="entry name" value="HTHLUXR"/>
</dbReference>
<organism evidence="5 6">
    <name type="scientific">Paractinoplanes atraurantiacus</name>
    <dbReference type="NCBI Taxonomy" id="1036182"/>
    <lineage>
        <taxon>Bacteria</taxon>
        <taxon>Bacillati</taxon>
        <taxon>Actinomycetota</taxon>
        <taxon>Actinomycetes</taxon>
        <taxon>Micromonosporales</taxon>
        <taxon>Micromonosporaceae</taxon>
        <taxon>Paractinoplanes</taxon>
    </lineage>
</organism>
<evidence type="ECO:0000313" key="5">
    <source>
        <dbReference type="EMBL" id="SNY62970.1"/>
    </source>
</evidence>
<dbReference type="Gene3D" id="1.10.10.10">
    <property type="entry name" value="Winged helix-like DNA-binding domain superfamily/Winged helix DNA-binding domain"/>
    <property type="match status" value="1"/>
</dbReference>
<evidence type="ECO:0000313" key="6">
    <source>
        <dbReference type="Proteomes" id="UP000219612"/>
    </source>
</evidence>
<dbReference type="SUPFAM" id="SSF52540">
    <property type="entry name" value="P-loop containing nucleoside triphosphate hydrolases"/>
    <property type="match status" value="1"/>
</dbReference>
<dbReference type="InterPro" id="IPR000792">
    <property type="entry name" value="Tscrpt_reg_LuxR_C"/>
</dbReference>
<dbReference type="InterPro" id="IPR049945">
    <property type="entry name" value="AAA_22"/>
</dbReference>
<dbReference type="SMART" id="SM00421">
    <property type="entry name" value="HTH_LUXR"/>
    <property type="match status" value="1"/>
</dbReference>
<dbReference type="GO" id="GO:0003677">
    <property type="term" value="F:DNA binding"/>
    <property type="evidence" value="ECO:0007669"/>
    <property type="project" value="UniProtKB-KW"/>
</dbReference>
<keyword evidence="1" id="KW-0805">Transcription regulation</keyword>
<gene>
    <name evidence="5" type="ORF">SAMN05421748_124122</name>
</gene>
<dbReference type="InterPro" id="IPR036388">
    <property type="entry name" value="WH-like_DNA-bd_sf"/>
</dbReference>
<dbReference type="GO" id="GO:0006355">
    <property type="term" value="P:regulation of DNA-templated transcription"/>
    <property type="evidence" value="ECO:0007669"/>
    <property type="project" value="InterPro"/>
</dbReference>